<dbReference type="InterPro" id="IPR001387">
    <property type="entry name" value="Cro/C1-type_HTH"/>
</dbReference>
<dbReference type="InterPro" id="IPR010982">
    <property type="entry name" value="Lambda_DNA-bd_dom_sf"/>
</dbReference>
<dbReference type="Gene3D" id="1.10.260.40">
    <property type="entry name" value="lambda repressor-like DNA-binding domains"/>
    <property type="match status" value="1"/>
</dbReference>
<dbReference type="SUPFAM" id="SSF47413">
    <property type="entry name" value="lambda repressor-like DNA-binding domains"/>
    <property type="match status" value="1"/>
</dbReference>
<feature type="domain" description="HTH cro/C1-type" evidence="1">
    <location>
        <begin position="21"/>
        <end position="53"/>
    </location>
</feature>
<evidence type="ECO:0000259" key="1">
    <source>
        <dbReference type="PROSITE" id="PS50943"/>
    </source>
</evidence>
<proteinExistence type="predicted"/>
<protein>
    <recommendedName>
        <fullName evidence="1">HTH cro/C1-type domain-containing protein</fullName>
    </recommendedName>
</protein>
<dbReference type="PROSITE" id="PS50943">
    <property type="entry name" value="HTH_CROC1"/>
    <property type="match status" value="1"/>
</dbReference>
<comment type="caution">
    <text evidence="2">The sequence shown here is derived from an EMBL/GenBank/DDBJ whole genome shotgun (WGS) entry which is preliminary data.</text>
</comment>
<dbReference type="CDD" id="cd00093">
    <property type="entry name" value="HTH_XRE"/>
    <property type="match status" value="1"/>
</dbReference>
<organism evidence="2">
    <name type="scientific">bioreactor metagenome</name>
    <dbReference type="NCBI Taxonomy" id="1076179"/>
    <lineage>
        <taxon>unclassified sequences</taxon>
        <taxon>metagenomes</taxon>
        <taxon>ecological metagenomes</taxon>
    </lineage>
</organism>
<accession>A0A644Z7L1</accession>
<name>A0A644Z7L1_9ZZZZ</name>
<dbReference type="Pfam" id="PF01381">
    <property type="entry name" value="HTH_3"/>
    <property type="match status" value="1"/>
</dbReference>
<sequence length="77" mass="9323">MLKNRFEYWRLQLSVKRGKEITQRDMAKLLGVDYSQYNKWEVSRKPPSGNSLWYIWQTLLADFPKLNMQDLLENTLQ</sequence>
<reference evidence="2" key="1">
    <citation type="submission" date="2019-08" db="EMBL/GenBank/DDBJ databases">
        <authorList>
            <person name="Kucharzyk K."/>
            <person name="Murdoch R.W."/>
            <person name="Higgins S."/>
            <person name="Loffler F."/>
        </authorList>
    </citation>
    <scope>NUCLEOTIDE SEQUENCE</scope>
</reference>
<dbReference type="EMBL" id="VSSQ01007746">
    <property type="protein sequence ID" value="MPM36855.1"/>
    <property type="molecule type" value="Genomic_DNA"/>
</dbReference>
<dbReference type="AlphaFoldDB" id="A0A644Z7L1"/>
<dbReference type="GO" id="GO:0003677">
    <property type="term" value="F:DNA binding"/>
    <property type="evidence" value="ECO:0007669"/>
    <property type="project" value="InterPro"/>
</dbReference>
<gene>
    <name evidence="2" type="ORF">SDC9_83459</name>
</gene>
<evidence type="ECO:0000313" key="2">
    <source>
        <dbReference type="EMBL" id="MPM36855.1"/>
    </source>
</evidence>